<protein>
    <submittedName>
        <fullName evidence="10">Retrovirus-related Pol polyprotein from transposon TNT 1-94</fullName>
    </submittedName>
</protein>
<dbReference type="SUPFAM" id="SSF57756">
    <property type="entry name" value="Retrovirus zinc finger-like domains"/>
    <property type="match status" value="1"/>
</dbReference>
<dbReference type="Pfam" id="PF00098">
    <property type="entry name" value="zf-CCHC"/>
    <property type="match status" value="1"/>
</dbReference>
<evidence type="ECO:0000256" key="2">
    <source>
        <dbReference type="ARBA" id="ARBA00022723"/>
    </source>
</evidence>
<keyword evidence="3" id="KW-0064">Aspartyl protease</keyword>
<feature type="region of interest" description="Disordered" evidence="6">
    <location>
        <begin position="268"/>
        <end position="288"/>
    </location>
</feature>
<dbReference type="Gene3D" id="3.30.420.10">
    <property type="entry name" value="Ribonuclease H-like superfamily/Ribonuclease H"/>
    <property type="match status" value="1"/>
</dbReference>
<feature type="compositionally biased region" description="Basic and acidic residues" evidence="6">
    <location>
        <begin position="230"/>
        <end position="247"/>
    </location>
</feature>
<evidence type="ECO:0000256" key="1">
    <source>
        <dbReference type="ARBA" id="ARBA00022670"/>
    </source>
</evidence>
<keyword evidence="2" id="KW-0479">Metal-binding</keyword>
<organism evidence="10">
    <name type="scientific">Sesamum radiatum</name>
    <name type="common">Black benniseed</name>
    <dbReference type="NCBI Taxonomy" id="300843"/>
    <lineage>
        <taxon>Eukaryota</taxon>
        <taxon>Viridiplantae</taxon>
        <taxon>Streptophyta</taxon>
        <taxon>Embryophyta</taxon>
        <taxon>Tracheophyta</taxon>
        <taxon>Spermatophyta</taxon>
        <taxon>Magnoliopsida</taxon>
        <taxon>eudicotyledons</taxon>
        <taxon>Gunneridae</taxon>
        <taxon>Pentapetalae</taxon>
        <taxon>asterids</taxon>
        <taxon>lamiids</taxon>
        <taxon>Lamiales</taxon>
        <taxon>Pedaliaceae</taxon>
        <taxon>Sesamum</taxon>
    </lineage>
</organism>
<feature type="transmembrane region" description="Helical" evidence="7">
    <location>
        <begin position="34"/>
        <end position="54"/>
    </location>
</feature>
<gene>
    <name evidence="10" type="ORF">Sradi_6071800</name>
</gene>
<dbReference type="PANTHER" id="PTHR42648">
    <property type="entry name" value="TRANSPOSASE, PUTATIVE-RELATED"/>
    <property type="match status" value="1"/>
</dbReference>
<keyword evidence="7" id="KW-1133">Transmembrane helix</keyword>
<dbReference type="InterPro" id="IPR054722">
    <property type="entry name" value="PolX-like_BBD"/>
</dbReference>
<evidence type="ECO:0000256" key="3">
    <source>
        <dbReference type="ARBA" id="ARBA00022750"/>
    </source>
</evidence>
<evidence type="ECO:0000256" key="7">
    <source>
        <dbReference type="SAM" id="Phobius"/>
    </source>
</evidence>
<reference evidence="10" key="2">
    <citation type="journal article" date="2024" name="Plant">
        <title>Genomic evolution and insights into agronomic trait innovations of Sesamum species.</title>
        <authorList>
            <person name="Miao H."/>
            <person name="Wang L."/>
            <person name="Qu L."/>
            <person name="Liu H."/>
            <person name="Sun Y."/>
            <person name="Le M."/>
            <person name="Wang Q."/>
            <person name="Wei S."/>
            <person name="Zheng Y."/>
            <person name="Lin W."/>
            <person name="Duan Y."/>
            <person name="Cao H."/>
            <person name="Xiong S."/>
            <person name="Wang X."/>
            <person name="Wei L."/>
            <person name="Li C."/>
            <person name="Ma Q."/>
            <person name="Ju M."/>
            <person name="Zhao R."/>
            <person name="Li G."/>
            <person name="Mu C."/>
            <person name="Tian Q."/>
            <person name="Mei H."/>
            <person name="Zhang T."/>
            <person name="Gao T."/>
            <person name="Zhang H."/>
        </authorList>
    </citation>
    <scope>NUCLEOTIDE SEQUENCE</scope>
    <source>
        <strain evidence="10">G02</strain>
    </source>
</reference>
<keyword evidence="4" id="KW-0378">Hydrolase</keyword>
<evidence type="ECO:0000313" key="10">
    <source>
        <dbReference type="EMBL" id="KAL0306545.1"/>
    </source>
</evidence>
<feature type="compositionally biased region" description="Polar residues" evidence="6">
    <location>
        <begin position="188"/>
        <end position="197"/>
    </location>
</feature>
<keyword evidence="5" id="KW-0862">Zinc</keyword>
<feature type="compositionally biased region" description="Basic residues" evidence="6">
    <location>
        <begin position="214"/>
        <end position="229"/>
    </location>
</feature>
<dbReference type="InterPro" id="IPR012337">
    <property type="entry name" value="RNaseH-like_sf"/>
</dbReference>
<dbReference type="AlphaFoldDB" id="A0AAW2KI14"/>
<dbReference type="EMBL" id="JACGWJ010000028">
    <property type="protein sequence ID" value="KAL0306545.1"/>
    <property type="molecule type" value="Genomic_DNA"/>
</dbReference>
<feature type="compositionally biased region" description="Basic and acidic residues" evidence="6">
    <location>
        <begin position="268"/>
        <end position="285"/>
    </location>
</feature>
<keyword evidence="1" id="KW-0645">Protease</keyword>
<dbReference type="Pfam" id="PF13976">
    <property type="entry name" value="gag_pre-integrs"/>
    <property type="match status" value="1"/>
</dbReference>
<keyword evidence="7" id="KW-0472">Membrane</keyword>
<dbReference type="PROSITE" id="PS50994">
    <property type="entry name" value="INTEGRASE"/>
    <property type="match status" value="1"/>
</dbReference>
<feature type="compositionally biased region" description="Basic and acidic residues" evidence="6">
    <location>
        <begin position="765"/>
        <end position="774"/>
    </location>
</feature>
<dbReference type="InterPro" id="IPR001584">
    <property type="entry name" value="Integrase_cat-core"/>
</dbReference>
<feature type="domain" description="CCHC-type" evidence="8">
    <location>
        <begin position="254"/>
        <end position="271"/>
    </location>
</feature>
<dbReference type="GO" id="GO:0015074">
    <property type="term" value="P:DNA integration"/>
    <property type="evidence" value="ECO:0007669"/>
    <property type="project" value="InterPro"/>
</dbReference>
<evidence type="ECO:0000256" key="4">
    <source>
        <dbReference type="ARBA" id="ARBA00022801"/>
    </source>
</evidence>
<dbReference type="Pfam" id="PF25597">
    <property type="entry name" value="SH3_retrovirus"/>
    <property type="match status" value="1"/>
</dbReference>
<reference evidence="10" key="1">
    <citation type="submission" date="2020-06" db="EMBL/GenBank/DDBJ databases">
        <authorList>
            <person name="Li T."/>
            <person name="Hu X."/>
            <person name="Zhang T."/>
            <person name="Song X."/>
            <person name="Zhang H."/>
            <person name="Dai N."/>
            <person name="Sheng W."/>
            <person name="Hou X."/>
            <person name="Wei L."/>
        </authorList>
    </citation>
    <scope>NUCLEOTIDE SEQUENCE</scope>
    <source>
        <strain evidence="10">G02</strain>
        <tissue evidence="10">Leaf</tissue>
    </source>
</reference>
<dbReference type="Pfam" id="PF22936">
    <property type="entry name" value="Pol_BBD"/>
    <property type="match status" value="1"/>
</dbReference>
<dbReference type="GO" id="GO:0003676">
    <property type="term" value="F:nucleic acid binding"/>
    <property type="evidence" value="ECO:0007669"/>
    <property type="project" value="InterPro"/>
</dbReference>
<dbReference type="PROSITE" id="PS50158">
    <property type="entry name" value="ZF_CCHC"/>
    <property type="match status" value="1"/>
</dbReference>
<dbReference type="GO" id="GO:0006508">
    <property type="term" value="P:proteolysis"/>
    <property type="evidence" value="ECO:0007669"/>
    <property type="project" value="UniProtKB-KW"/>
</dbReference>
<evidence type="ECO:0000259" key="9">
    <source>
        <dbReference type="PROSITE" id="PS50994"/>
    </source>
</evidence>
<feature type="domain" description="Integrase catalytic" evidence="9">
    <location>
        <begin position="494"/>
        <end position="665"/>
    </location>
</feature>
<dbReference type="GO" id="GO:0004190">
    <property type="term" value="F:aspartic-type endopeptidase activity"/>
    <property type="evidence" value="ECO:0007669"/>
    <property type="project" value="UniProtKB-KW"/>
</dbReference>
<dbReference type="InterPro" id="IPR036397">
    <property type="entry name" value="RNaseH_sf"/>
</dbReference>
<dbReference type="Gene3D" id="4.10.60.10">
    <property type="entry name" value="Zinc finger, CCHC-type"/>
    <property type="match status" value="1"/>
</dbReference>
<dbReference type="Pfam" id="PF14223">
    <property type="entry name" value="Retrotran_gag_2"/>
    <property type="match status" value="1"/>
</dbReference>
<evidence type="ECO:0000256" key="5">
    <source>
        <dbReference type="PROSITE-ProRule" id="PRU00047"/>
    </source>
</evidence>
<dbReference type="InterPro" id="IPR025724">
    <property type="entry name" value="GAG-pre-integrase_dom"/>
</dbReference>
<dbReference type="SMART" id="SM00343">
    <property type="entry name" value="ZnF_C2HC"/>
    <property type="match status" value="1"/>
</dbReference>
<dbReference type="Pfam" id="PF00665">
    <property type="entry name" value="rve"/>
    <property type="match status" value="1"/>
</dbReference>
<evidence type="ECO:0000256" key="6">
    <source>
        <dbReference type="SAM" id="MobiDB-lite"/>
    </source>
</evidence>
<name>A0AAW2KI14_SESRA</name>
<dbReference type="InterPro" id="IPR039537">
    <property type="entry name" value="Retrotran_Ty1/copia-like"/>
</dbReference>
<feature type="region of interest" description="Disordered" evidence="6">
    <location>
        <begin position="753"/>
        <end position="797"/>
    </location>
</feature>
<evidence type="ECO:0000259" key="8">
    <source>
        <dbReference type="PROSITE" id="PS50158"/>
    </source>
</evidence>
<dbReference type="GO" id="GO:0008270">
    <property type="term" value="F:zinc ion binding"/>
    <property type="evidence" value="ECO:0007669"/>
    <property type="project" value="UniProtKB-KW"/>
</dbReference>
<accession>A0AAW2KI14</accession>
<feature type="region of interest" description="Disordered" evidence="6">
    <location>
        <begin position="186"/>
        <end position="247"/>
    </location>
</feature>
<sequence length="1178" mass="135701">MAYPEDPPKISTHLATQDPTRWYQSRTNRHRRDYVLFSNIGYCLLSLFTTFGHIPQSPHCHLLLAGPLEAVGKVGKLETAKELWDRLEELFTETSLPSKLFLLEKFFRYKLDLSKNIDENVDEFTKLVQDIKLTGDKNIDDYTPIVLLNAIPETYSDVKAAIKYGRDNVSLDTVINGLKSKEMDIKTNKTNQSTSEVNFVRGRTKNRNPDYKYRKGGRSRSRSKSRSKSRGRDERPRDDRYRDEKPRDDKYRERRCYNCGGRGHYIKDCRKPKRDNRNNSKHDGDDANFVSDSNGEVYMISDINNVQSSVNMHEWLIDSGCSFHMSPYKEIFSNYKTDNFGFVAMANEKLCGIKGLGDVCVTFDNGYTLTLKNVRHVPDLCHNLMSCSALEEEGLEGRWGRGVMKIMKGALNVFKAERKRNLYMCSVKYDCFTASVSVDDKASLWHRRLGHISLKGLDLLHKNGLLPDKFKDLNFCDDCVLGKQHKVHFPASPYPNSPTSNDILDYVHADVWGPSNVETHGGNKYFLSIIDNMSRKVFVFLMKQKGEVFEKFKQWKILVENQTGRKLKVLRTDNGLEFCNQNFTDLCNEFGIKRHKTNPYTPQQNGVAERMNRTLLNKVRCLLISSGLPKFFWGKHYFTAAYLVNRSPSVPLLGKTPECVWSKSDIDLSSLRIFGCAAFALVNGNKLDPRSQKCVFIGYPEGVKGYRLWVRDQPGLRVVISRNVVFNESEFPCLTKIPRTEEEYNIELTFNKVEETNEDNQQGEGFREETRDIEAGQTNRNSENPEHIDNYSLARDRERRERRIPSRFRDFHLALNSEDSEPTSYDDALKSPKSEFWIKAMKEEMKSLKDNKTWVLVPKPKNTSIVDSKWIFKLKNENDSLRYKARLVAKGFTQKEGIDYTEIFSPVVKYTTVRIILALTAHFDWELKQMDVKTAFLHGDLDENIYMAQPCGFIDNRNPEHVCLLKKSLYGLKQSPRQWNKKFDNFMKTLMFHKSAYDPCLYFKFVNNAPIFLVLYVDDMLIASPDLSMIEKLQNDLRKTFEMKDLGNAKKILGMTIDRDRKTSSIFLNQKAYVISVLEKFSMINAKSSSVPLAPHFQLSKDQSPKSDSEKKLMEKVPYSNAIGSVMYLMVCTRPDIAYAELVSLSLQVPHRRPAMMIARDPYLGPGSSPQVLVQGGE</sequence>
<proteinExistence type="predicted"/>
<feature type="compositionally biased region" description="Basic and acidic residues" evidence="6">
    <location>
        <begin position="783"/>
        <end position="797"/>
    </location>
</feature>
<dbReference type="SUPFAM" id="SSF53098">
    <property type="entry name" value="Ribonuclease H-like"/>
    <property type="match status" value="1"/>
</dbReference>
<dbReference type="InterPro" id="IPR036875">
    <property type="entry name" value="Znf_CCHC_sf"/>
</dbReference>
<dbReference type="InterPro" id="IPR013103">
    <property type="entry name" value="RVT_2"/>
</dbReference>
<dbReference type="InterPro" id="IPR043502">
    <property type="entry name" value="DNA/RNA_pol_sf"/>
</dbReference>
<dbReference type="InterPro" id="IPR057670">
    <property type="entry name" value="SH3_retrovirus"/>
</dbReference>
<dbReference type="SUPFAM" id="SSF56672">
    <property type="entry name" value="DNA/RNA polymerases"/>
    <property type="match status" value="1"/>
</dbReference>
<dbReference type="Pfam" id="PF07727">
    <property type="entry name" value="RVT_2"/>
    <property type="match status" value="1"/>
</dbReference>
<dbReference type="InterPro" id="IPR001878">
    <property type="entry name" value="Znf_CCHC"/>
</dbReference>
<comment type="caution">
    <text evidence="10">The sequence shown here is derived from an EMBL/GenBank/DDBJ whole genome shotgun (WGS) entry which is preliminary data.</text>
</comment>
<dbReference type="PANTHER" id="PTHR42648:SF28">
    <property type="entry name" value="TRANSPOSON-ENCODED PROTEIN WITH RIBONUCLEASE H-LIKE AND RETROVIRUS ZINC FINGER-LIKE DOMAINS"/>
    <property type="match status" value="1"/>
</dbReference>
<keyword evidence="7" id="KW-0812">Transmembrane</keyword>
<keyword evidence="5" id="KW-0863">Zinc-finger</keyword>